<dbReference type="PANTHER" id="PTHR24220:SF689">
    <property type="entry name" value="LIPOPROTEIN-RELEASING SYSTEM ATP-BINDING PROTEIN LOLD"/>
    <property type="match status" value="1"/>
</dbReference>
<dbReference type="AlphaFoldDB" id="A0A9Q8V3L1"/>
<dbReference type="SUPFAM" id="SSF52540">
    <property type="entry name" value="P-loop containing nucleoside triphosphate hydrolases"/>
    <property type="match status" value="1"/>
</dbReference>
<comment type="similarity">
    <text evidence="1">Belongs to the ABC transporter superfamily.</text>
</comment>
<dbReference type="InterPro" id="IPR015854">
    <property type="entry name" value="ABC_transpr_LolD-like"/>
</dbReference>
<dbReference type="GO" id="GO:0005524">
    <property type="term" value="F:ATP binding"/>
    <property type="evidence" value="ECO:0007669"/>
    <property type="project" value="UniProtKB-KW"/>
</dbReference>
<accession>A0A9Q8V3L1</accession>
<keyword evidence="3 5" id="KW-0067">ATP-binding</keyword>
<keyword evidence="2" id="KW-0547">Nucleotide-binding</keyword>
<dbReference type="GO" id="GO:0044874">
    <property type="term" value="P:lipoprotein localization to outer membrane"/>
    <property type="evidence" value="ECO:0007669"/>
    <property type="project" value="TreeGrafter"/>
</dbReference>
<dbReference type="Proteomes" id="UP000829116">
    <property type="component" value="Chromosome"/>
</dbReference>
<evidence type="ECO:0000259" key="4">
    <source>
        <dbReference type="PROSITE" id="PS50893"/>
    </source>
</evidence>
<dbReference type="InterPro" id="IPR027417">
    <property type="entry name" value="P-loop_NTPase"/>
</dbReference>
<feature type="domain" description="ABC transporter" evidence="4">
    <location>
        <begin position="4"/>
        <end position="231"/>
    </location>
</feature>
<dbReference type="PROSITE" id="PS50893">
    <property type="entry name" value="ABC_TRANSPORTER_2"/>
    <property type="match status" value="1"/>
</dbReference>
<dbReference type="PANTHER" id="PTHR24220">
    <property type="entry name" value="IMPORT ATP-BINDING PROTEIN"/>
    <property type="match status" value="1"/>
</dbReference>
<dbReference type="Pfam" id="PF00005">
    <property type="entry name" value="ABC_tran"/>
    <property type="match status" value="1"/>
</dbReference>
<dbReference type="GO" id="GO:0005886">
    <property type="term" value="C:plasma membrane"/>
    <property type="evidence" value="ECO:0007669"/>
    <property type="project" value="TreeGrafter"/>
</dbReference>
<reference evidence="5" key="1">
    <citation type="submission" date="2022-03" db="EMBL/GenBank/DDBJ databases">
        <title>ESBL-producing Moellerella wisconsensis and Escherichia marmotae isolated from wild game meat.</title>
        <authorList>
            <person name="Biggel M."/>
        </authorList>
    </citation>
    <scope>NUCLEOTIDE SEQUENCE</scope>
    <source>
        <strain evidence="5">W51</strain>
    </source>
</reference>
<organism evidence="5 6">
    <name type="scientific">Moellerella wisconsensis</name>
    <dbReference type="NCBI Taxonomy" id="158849"/>
    <lineage>
        <taxon>Bacteria</taxon>
        <taxon>Pseudomonadati</taxon>
        <taxon>Pseudomonadota</taxon>
        <taxon>Gammaproteobacteria</taxon>
        <taxon>Enterobacterales</taxon>
        <taxon>Morganellaceae</taxon>
        <taxon>Moellerella</taxon>
    </lineage>
</organism>
<dbReference type="GO" id="GO:0089705">
    <property type="term" value="P:protein localization to outer membrane"/>
    <property type="evidence" value="ECO:0007669"/>
    <property type="project" value="TreeGrafter"/>
</dbReference>
<dbReference type="RefSeq" id="WP_241501293.1">
    <property type="nucleotide sequence ID" value="NZ_CAWQWH010000001.1"/>
</dbReference>
<dbReference type="EMBL" id="CP093245">
    <property type="protein sequence ID" value="UNH31040.1"/>
    <property type="molecule type" value="Genomic_DNA"/>
</dbReference>
<evidence type="ECO:0000313" key="6">
    <source>
        <dbReference type="Proteomes" id="UP000829116"/>
    </source>
</evidence>
<dbReference type="SMART" id="SM00382">
    <property type="entry name" value="AAA"/>
    <property type="match status" value="1"/>
</dbReference>
<evidence type="ECO:0000256" key="3">
    <source>
        <dbReference type="ARBA" id="ARBA00022840"/>
    </source>
</evidence>
<sequence length="231" mass="25739">MLNIQEMGIVRGNAQSGFRVTLPELTLNAGEIAALTGISGCGKSTLLEMIGLILKPDHLRYFSLGAEPQNITQTVLNNNQAYLASIRAKKLGFVLQNGGLLPFLTVWQNIQLPRQILHLCAQSTWLDTAIKRLNIQPLLHQYPHQLSIGERQRVAFIRAIAHEPDLLLADEPTAALDPYNANQLFSLIVDIVKQGKMAALIVSHDWSRVEQFQLMRYHAQIQGAESVFIRG</sequence>
<dbReference type="GO" id="GO:0016887">
    <property type="term" value="F:ATP hydrolysis activity"/>
    <property type="evidence" value="ECO:0007669"/>
    <property type="project" value="InterPro"/>
</dbReference>
<dbReference type="GO" id="GO:0022857">
    <property type="term" value="F:transmembrane transporter activity"/>
    <property type="evidence" value="ECO:0007669"/>
    <property type="project" value="TreeGrafter"/>
</dbReference>
<name>A0A9Q8V3L1_9GAMM</name>
<dbReference type="InterPro" id="IPR003439">
    <property type="entry name" value="ABC_transporter-like_ATP-bd"/>
</dbReference>
<gene>
    <name evidence="5" type="ORF">MNY72_01545</name>
</gene>
<evidence type="ECO:0000256" key="2">
    <source>
        <dbReference type="ARBA" id="ARBA00022741"/>
    </source>
</evidence>
<dbReference type="InterPro" id="IPR003593">
    <property type="entry name" value="AAA+_ATPase"/>
</dbReference>
<protein>
    <submittedName>
        <fullName evidence="5">ABC transporter ATP-binding protein</fullName>
    </submittedName>
</protein>
<evidence type="ECO:0000256" key="1">
    <source>
        <dbReference type="ARBA" id="ARBA00005417"/>
    </source>
</evidence>
<evidence type="ECO:0000313" key="5">
    <source>
        <dbReference type="EMBL" id="UNH31040.1"/>
    </source>
</evidence>
<dbReference type="GeneID" id="79715901"/>
<proteinExistence type="inferred from homology"/>
<dbReference type="Gene3D" id="3.40.50.300">
    <property type="entry name" value="P-loop containing nucleotide triphosphate hydrolases"/>
    <property type="match status" value="1"/>
</dbReference>